<protein>
    <submittedName>
        <fullName evidence="1">Uncharacterized protein</fullName>
    </submittedName>
</protein>
<comment type="caution">
    <text evidence="1">The sequence shown here is derived from an EMBL/GenBank/DDBJ whole genome shotgun (WGS) entry which is preliminary data.</text>
</comment>
<proteinExistence type="predicted"/>
<name>A0AAU9P2Q1_9ASTR</name>
<evidence type="ECO:0000313" key="2">
    <source>
        <dbReference type="Proteomes" id="UP001157418"/>
    </source>
</evidence>
<dbReference type="AlphaFoldDB" id="A0AAU9P2Q1"/>
<dbReference type="Proteomes" id="UP001157418">
    <property type="component" value="Unassembled WGS sequence"/>
</dbReference>
<evidence type="ECO:0000313" key="1">
    <source>
        <dbReference type="EMBL" id="CAH1444302.1"/>
    </source>
</evidence>
<reference evidence="1 2" key="1">
    <citation type="submission" date="2022-01" db="EMBL/GenBank/DDBJ databases">
        <authorList>
            <person name="Xiong W."/>
            <person name="Schranz E."/>
        </authorList>
    </citation>
    <scope>NUCLEOTIDE SEQUENCE [LARGE SCALE GENOMIC DNA]</scope>
</reference>
<keyword evidence="2" id="KW-1185">Reference proteome</keyword>
<accession>A0AAU9P2Q1</accession>
<dbReference type="EMBL" id="CAKMRJ010005523">
    <property type="protein sequence ID" value="CAH1444302.1"/>
    <property type="molecule type" value="Genomic_DNA"/>
</dbReference>
<organism evidence="1 2">
    <name type="scientific">Lactuca virosa</name>
    <dbReference type="NCBI Taxonomy" id="75947"/>
    <lineage>
        <taxon>Eukaryota</taxon>
        <taxon>Viridiplantae</taxon>
        <taxon>Streptophyta</taxon>
        <taxon>Embryophyta</taxon>
        <taxon>Tracheophyta</taxon>
        <taxon>Spermatophyta</taxon>
        <taxon>Magnoliopsida</taxon>
        <taxon>eudicotyledons</taxon>
        <taxon>Gunneridae</taxon>
        <taxon>Pentapetalae</taxon>
        <taxon>asterids</taxon>
        <taxon>campanulids</taxon>
        <taxon>Asterales</taxon>
        <taxon>Asteraceae</taxon>
        <taxon>Cichorioideae</taxon>
        <taxon>Cichorieae</taxon>
        <taxon>Lactucinae</taxon>
        <taxon>Lactuca</taxon>
    </lineage>
</organism>
<gene>
    <name evidence="1" type="ORF">LVIROSA_LOCUS30154</name>
</gene>
<sequence length="94" mass="10232">MKMACMAAGVDNGKQEVREQVVTGKFVHGEVFATIENTQAMHATVKVFMEIDFASYLYLGELDMACLHQLCDDSDVEDSQVKGGFSHVGASPSK</sequence>